<evidence type="ECO:0000313" key="4">
    <source>
        <dbReference type="Proteomes" id="UP000051913"/>
    </source>
</evidence>
<sequence>MKEVPLSEIKDDLSRFLREAETQEIVITRHGKPAGVLIGFESEDDWFEYRLEHDPRFLRRIEQARSSLNAGLGVRLEDIEQE</sequence>
<dbReference type="Gene3D" id="3.40.1620.10">
    <property type="entry name" value="YefM-like domain"/>
    <property type="match status" value="1"/>
</dbReference>
<dbReference type="AlphaFoldDB" id="A0A0R3KZP0"/>
<evidence type="ECO:0000313" key="3">
    <source>
        <dbReference type="EMBL" id="KRR00887.1"/>
    </source>
</evidence>
<dbReference type="InterPro" id="IPR006442">
    <property type="entry name" value="Antitoxin_Phd/YefM"/>
</dbReference>
<dbReference type="SUPFAM" id="SSF143120">
    <property type="entry name" value="YefM-like"/>
    <property type="match status" value="1"/>
</dbReference>
<comment type="caution">
    <text evidence="3">The sequence shown here is derived from an EMBL/GenBank/DDBJ whole genome shotgun (WGS) entry which is preliminary data.</text>
</comment>
<evidence type="ECO:0000256" key="2">
    <source>
        <dbReference type="RuleBase" id="RU362080"/>
    </source>
</evidence>
<name>A0A0R3KZP0_9BRAD</name>
<proteinExistence type="inferred from homology"/>
<dbReference type="RefSeq" id="WP_057853575.1">
    <property type="nucleotide sequence ID" value="NZ_LLXX01000162.1"/>
</dbReference>
<dbReference type="InterPro" id="IPR036165">
    <property type="entry name" value="YefM-like_sf"/>
</dbReference>
<reference evidence="3 4" key="1">
    <citation type="submission" date="2014-03" db="EMBL/GenBank/DDBJ databases">
        <title>Bradyrhizobium valentinum sp. nov., isolated from effective nodules of Lupinus mariae-josephae, a lupine endemic of basic-lime soils in Eastern Spain.</title>
        <authorList>
            <person name="Duran D."/>
            <person name="Rey L."/>
            <person name="Navarro A."/>
            <person name="Busquets A."/>
            <person name="Imperial J."/>
            <person name="Ruiz-Argueso T."/>
        </authorList>
    </citation>
    <scope>NUCLEOTIDE SEQUENCE [LARGE SCALE GENOMIC DNA]</scope>
    <source>
        <strain evidence="3 4">LmjM3</strain>
    </source>
</reference>
<comment type="function">
    <text evidence="2">Antitoxin component of a type II toxin-antitoxin (TA) system.</text>
</comment>
<accession>A0A0R3KZP0</accession>
<dbReference type="Pfam" id="PF02604">
    <property type="entry name" value="PhdYeFM_antitox"/>
    <property type="match status" value="1"/>
</dbReference>
<dbReference type="NCBIfam" id="TIGR01552">
    <property type="entry name" value="phd_fam"/>
    <property type="match status" value="1"/>
</dbReference>
<evidence type="ECO:0000256" key="1">
    <source>
        <dbReference type="ARBA" id="ARBA00009981"/>
    </source>
</evidence>
<dbReference type="Proteomes" id="UP000051913">
    <property type="component" value="Unassembled WGS sequence"/>
</dbReference>
<comment type="similarity">
    <text evidence="1 2">Belongs to the phD/YefM antitoxin family.</text>
</comment>
<protein>
    <recommendedName>
        <fullName evidence="2">Antitoxin</fullName>
    </recommendedName>
</protein>
<gene>
    <name evidence="3" type="ORF">CP49_31150</name>
</gene>
<organism evidence="3 4">
    <name type="scientific">Bradyrhizobium valentinum</name>
    <dbReference type="NCBI Taxonomy" id="1518501"/>
    <lineage>
        <taxon>Bacteria</taxon>
        <taxon>Pseudomonadati</taxon>
        <taxon>Pseudomonadota</taxon>
        <taxon>Alphaproteobacteria</taxon>
        <taxon>Hyphomicrobiales</taxon>
        <taxon>Nitrobacteraceae</taxon>
        <taxon>Bradyrhizobium</taxon>
    </lineage>
</organism>
<dbReference type="STRING" id="1518501.CQ10_03120"/>
<dbReference type="EMBL" id="LLXX01000162">
    <property type="protein sequence ID" value="KRR00887.1"/>
    <property type="molecule type" value="Genomic_DNA"/>
</dbReference>
<keyword evidence="4" id="KW-1185">Reference proteome</keyword>